<dbReference type="HOGENOM" id="CLU_126433_4_0_9"/>
<dbReference type="EMBL" id="HE717023">
    <property type="protein sequence ID" value="CCG46682.1"/>
    <property type="molecule type" value="Genomic_DNA"/>
</dbReference>
<dbReference type="RefSeq" id="WP_014644570.1">
    <property type="nucleotide sequence ID" value="NC_017668.1"/>
</dbReference>
<accession>I0JRB2</accession>
<evidence type="ECO:0008006" key="8">
    <source>
        <dbReference type="Google" id="ProtNLM"/>
    </source>
</evidence>
<sequence length="118" mass="12808">MSVALLIIQILLGIGFIMFGFMKFSSKQMVDEFQRYGYASSFRILTGLIEVTAAVLMIAGIWISVLALIGAILIIGTMIGAIFTHFKVGDQLKSIMMPATLLLLAIAVAVYVYQLISG</sequence>
<gene>
    <name evidence="6" type="ordered locus">HBHAL_4341</name>
</gene>
<feature type="transmembrane region" description="Helical" evidence="5">
    <location>
        <begin position="6"/>
        <end position="24"/>
    </location>
</feature>
<feature type="transmembrane region" description="Helical" evidence="5">
    <location>
        <begin position="95"/>
        <end position="116"/>
    </location>
</feature>
<dbReference type="InterPro" id="IPR032808">
    <property type="entry name" value="DoxX"/>
</dbReference>
<dbReference type="Pfam" id="PF13564">
    <property type="entry name" value="DoxX_2"/>
    <property type="match status" value="1"/>
</dbReference>
<reference evidence="6 7" key="1">
    <citation type="journal article" date="2013" name="Environ. Microbiol.">
        <title>Chloride and organic osmolytes: a hybrid strategy to cope with elevated salinities by the moderately halophilic, chloride-dependent bacterium Halobacillus halophilus.</title>
        <authorList>
            <person name="Saum S.H."/>
            <person name="Pfeiffer F."/>
            <person name="Palm P."/>
            <person name="Rampp M."/>
            <person name="Schuster S.C."/>
            <person name="Muller V."/>
            <person name="Oesterhelt D."/>
        </authorList>
    </citation>
    <scope>NUCLEOTIDE SEQUENCE [LARGE SCALE GENOMIC DNA]</scope>
    <source>
        <strain evidence="7">ATCC 35676 / DSM 2266 / JCM 20832 / KCTC 3685 / LMG 17431 / NBRC 102448 / NCIMB 2269</strain>
    </source>
</reference>
<evidence type="ECO:0000256" key="3">
    <source>
        <dbReference type="ARBA" id="ARBA00022989"/>
    </source>
</evidence>
<evidence type="ECO:0000256" key="4">
    <source>
        <dbReference type="ARBA" id="ARBA00023136"/>
    </source>
</evidence>
<evidence type="ECO:0000313" key="6">
    <source>
        <dbReference type="EMBL" id="CCG46682.1"/>
    </source>
</evidence>
<proteinExistence type="predicted"/>
<evidence type="ECO:0000256" key="1">
    <source>
        <dbReference type="ARBA" id="ARBA00004141"/>
    </source>
</evidence>
<name>I0JRB2_HALH3</name>
<dbReference type="AlphaFoldDB" id="I0JRB2"/>
<evidence type="ECO:0000256" key="2">
    <source>
        <dbReference type="ARBA" id="ARBA00022692"/>
    </source>
</evidence>
<keyword evidence="2 5" id="KW-0812">Transmembrane</keyword>
<keyword evidence="3 5" id="KW-1133">Transmembrane helix</keyword>
<comment type="subcellular location">
    <subcellularLocation>
        <location evidence="1">Membrane</location>
        <topology evidence="1">Multi-pass membrane protein</topology>
    </subcellularLocation>
</comment>
<evidence type="ECO:0000256" key="5">
    <source>
        <dbReference type="SAM" id="Phobius"/>
    </source>
</evidence>
<keyword evidence="7" id="KW-1185">Reference proteome</keyword>
<evidence type="ECO:0000313" key="7">
    <source>
        <dbReference type="Proteomes" id="UP000007397"/>
    </source>
</evidence>
<dbReference type="Proteomes" id="UP000007397">
    <property type="component" value="Chromosome"/>
</dbReference>
<dbReference type="STRING" id="866895.HBHAL_4341"/>
<organism evidence="6 7">
    <name type="scientific">Halobacillus halophilus (strain ATCC 35676 / DSM 2266 / JCM 20832 / KCTC 3685 / LMG 17431 / NBRC 102448 / NCIMB 2269)</name>
    <name type="common">Sporosarcina halophila</name>
    <dbReference type="NCBI Taxonomy" id="866895"/>
    <lineage>
        <taxon>Bacteria</taxon>
        <taxon>Bacillati</taxon>
        <taxon>Bacillota</taxon>
        <taxon>Bacilli</taxon>
        <taxon>Bacillales</taxon>
        <taxon>Bacillaceae</taxon>
        <taxon>Halobacillus</taxon>
    </lineage>
</organism>
<keyword evidence="4 5" id="KW-0472">Membrane</keyword>
<dbReference type="GO" id="GO:0016020">
    <property type="term" value="C:membrane"/>
    <property type="evidence" value="ECO:0007669"/>
    <property type="project" value="UniProtKB-SubCell"/>
</dbReference>
<dbReference type="eggNOG" id="ENOG5033A9J">
    <property type="taxonomic scope" value="Bacteria"/>
</dbReference>
<protein>
    <recommendedName>
        <fullName evidence="8">DoxX family protein</fullName>
    </recommendedName>
</protein>
<feature type="transmembrane region" description="Helical" evidence="5">
    <location>
        <begin position="36"/>
        <end position="55"/>
    </location>
</feature>
<feature type="transmembrane region" description="Helical" evidence="5">
    <location>
        <begin position="61"/>
        <end position="83"/>
    </location>
</feature>
<dbReference type="PATRIC" id="fig|866895.3.peg.3379"/>
<dbReference type="KEGG" id="hhd:HBHAL_4341"/>